<dbReference type="InterPro" id="IPR052479">
    <property type="entry name" value="GPI-anchor_Adhesion_Reg"/>
</dbReference>
<dbReference type="InParanoid" id="A0A423WVN4"/>
<proteinExistence type="predicted"/>
<comment type="caution">
    <text evidence="4">The sequence shown here is derived from an EMBL/GenBank/DDBJ whole genome shotgun (WGS) entry which is preliminary data.</text>
</comment>
<dbReference type="STRING" id="1230097.A0A423WVN4"/>
<evidence type="ECO:0000256" key="1">
    <source>
        <dbReference type="ARBA" id="ARBA00022729"/>
    </source>
</evidence>
<dbReference type="Pfam" id="PF10342">
    <property type="entry name" value="Kre9_KNH"/>
    <property type="match status" value="1"/>
</dbReference>
<dbReference type="Proteomes" id="UP000285146">
    <property type="component" value="Unassembled WGS sequence"/>
</dbReference>
<feature type="chain" id="PRO_5019210684" description="Yeast cell wall synthesis Kre9/Knh1-like N-terminal domain-containing protein" evidence="2">
    <location>
        <begin position="22"/>
        <end position="203"/>
    </location>
</feature>
<feature type="signal peptide" evidence="2">
    <location>
        <begin position="1"/>
        <end position="21"/>
    </location>
</feature>
<evidence type="ECO:0000313" key="5">
    <source>
        <dbReference type="Proteomes" id="UP000285146"/>
    </source>
</evidence>
<reference evidence="4 5" key="1">
    <citation type="submission" date="2015-09" db="EMBL/GenBank/DDBJ databases">
        <title>Host preference determinants of Valsa canker pathogens revealed by comparative genomics.</title>
        <authorList>
            <person name="Yin Z."/>
            <person name="Huang L."/>
        </authorList>
    </citation>
    <scope>NUCLEOTIDE SEQUENCE [LARGE SCALE GENOMIC DNA]</scope>
    <source>
        <strain evidence="4 5">SXYLt</strain>
    </source>
</reference>
<gene>
    <name evidence="4" type="ORF">VPNG_07124</name>
</gene>
<dbReference type="PANTHER" id="PTHR35185:SF2">
    <property type="entry name" value="EXTRACELLULAR PROLINE-SERINE RICH PROTEIN (AFU_ORTHOLOGUE AFUA_8G07090)"/>
    <property type="match status" value="1"/>
</dbReference>
<dbReference type="AlphaFoldDB" id="A0A423WVN4"/>
<organism evidence="4 5">
    <name type="scientific">Cytospora leucostoma</name>
    <dbReference type="NCBI Taxonomy" id="1230097"/>
    <lineage>
        <taxon>Eukaryota</taxon>
        <taxon>Fungi</taxon>
        <taxon>Dikarya</taxon>
        <taxon>Ascomycota</taxon>
        <taxon>Pezizomycotina</taxon>
        <taxon>Sordariomycetes</taxon>
        <taxon>Sordariomycetidae</taxon>
        <taxon>Diaporthales</taxon>
        <taxon>Cytosporaceae</taxon>
        <taxon>Cytospora</taxon>
    </lineage>
</organism>
<sequence>MPSFKTVSLAAAAIIPTLVQGISFTSPTSSDSFTKGGDITAKWTSVDTDPETFSLYIWNFEAWPPYYEGLAYGIDTTAGEATVRIPCHIDNGNGWQLTAINHTNVYVLYAQTSEFSITGDSCTDPTSTSSYCPASTVYVTSVVNGATDTATASASTTTSISTGTVSATVVHPGLIDGTVTSLPAVSPTTAVDVALEVAVTIAI</sequence>
<evidence type="ECO:0000313" key="4">
    <source>
        <dbReference type="EMBL" id="ROW07519.1"/>
    </source>
</evidence>
<feature type="domain" description="Yeast cell wall synthesis Kre9/Knh1-like N-terminal" evidence="3">
    <location>
        <begin position="26"/>
        <end position="117"/>
    </location>
</feature>
<dbReference type="OrthoDB" id="5420143at2759"/>
<accession>A0A423WVN4</accession>
<name>A0A423WVN4_9PEZI</name>
<evidence type="ECO:0000256" key="2">
    <source>
        <dbReference type="SAM" id="SignalP"/>
    </source>
</evidence>
<protein>
    <recommendedName>
        <fullName evidence="3">Yeast cell wall synthesis Kre9/Knh1-like N-terminal domain-containing protein</fullName>
    </recommendedName>
</protein>
<evidence type="ECO:0000259" key="3">
    <source>
        <dbReference type="Pfam" id="PF10342"/>
    </source>
</evidence>
<keyword evidence="1 2" id="KW-0732">Signal</keyword>
<dbReference type="EMBL" id="LKEB01000038">
    <property type="protein sequence ID" value="ROW07519.1"/>
    <property type="molecule type" value="Genomic_DNA"/>
</dbReference>
<keyword evidence="5" id="KW-1185">Reference proteome</keyword>
<dbReference type="InterPro" id="IPR018466">
    <property type="entry name" value="Kre9/Knh1-like_N"/>
</dbReference>
<dbReference type="PANTHER" id="PTHR35185">
    <property type="entry name" value="SERINE/THREONINE-RICH PROTEIN ADG2-RELATED"/>
    <property type="match status" value="1"/>
</dbReference>